<gene>
    <name evidence="1" type="primary">gatC</name>
    <name evidence="4" type="ORF">GCM10025872_09720</name>
</gene>
<accession>A0ABM8H8U0</accession>
<sequence length="312" mass="32635">MSTQDDPYAAPGQASDPAVPPPQPAAPSGPTAYAQPQPAYAQPQPTYAYPTPGYGGASGSGRGLAVAALVVAVLALVAAGVALVVVLLALFPGDPGPYGPYDEAITGTLAQAEAGQPYAGADLADEVARAFDTYYGPDSISGTTCPDLPSVSEGRASPAPRRCSTCRPTSRWCSPTTGATSRCWSLRPEGRTGRRRGPRHRPEPGPRGRSRLTRMSTLSRDDVAHVAMLARIQLSDEELDHLAGQLDQIVGFVASVSEVAAADVPPMSHPLPLRNVTRPDEVRPSLSAEEALAAAPAQDLQRFEVPRILDED</sequence>
<dbReference type="HAMAP" id="MF_00122">
    <property type="entry name" value="GatC"/>
    <property type="match status" value="1"/>
</dbReference>
<comment type="function">
    <text evidence="1">Allows the formation of correctly charged Asn-tRNA(Asn) or Gln-tRNA(Gln) through the transamidation of misacylated Asp-tRNA(Asn) or Glu-tRNA(Gln) in organisms which lack either or both of asparaginyl-tRNA or glutaminyl-tRNA synthetases. The reaction takes place in the presence of glutamine and ATP through an activated phospho-Asp-tRNA(Asn) or phospho-Glu-tRNA(Gln).</text>
</comment>
<keyword evidence="1" id="KW-0648">Protein biosynthesis</keyword>
<evidence type="ECO:0000256" key="2">
    <source>
        <dbReference type="SAM" id="MobiDB-lite"/>
    </source>
</evidence>
<feature type="compositionally biased region" description="Low complexity" evidence="2">
    <location>
        <begin position="28"/>
        <end position="46"/>
    </location>
</feature>
<dbReference type="EMBL" id="AP027735">
    <property type="protein sequence ID" value="BDZ57315.1"/>
    <property type="molecule type" value="Genomic_DNA"/>
</dbReference>
<comment type="similarity">
    <text evidence="1">Belongs to the GatC family.</text>
</comment>
<keyword evidence="3" id="KW-0472">Membrane</keyword>
<dbReference type="InterPro" id="IPR036113">
    <property type="entry name" value="Asp/Glu-ADT_sf_sub_c"/>
</dbReference>
<dbReference type="PANTHER" id="PTHR15004">
    <property type="entry name" value="GLUTAMYL-TRNA(GLN) AMIDOTRANSFERASE SUBUNIT C, MITOCHONDRIAL"/>
    <property type="match status" value="1"/>
</dbReference>
<evidence type="ECO:0000256" key="1">
    <source>
        <dbReference type="HAMAP-Rule" id="MF_00122"/>
    </source>
</evidence>
<comment type="catalytic activity">
    <reaction evidence="1">
        <text>L-aspartyl-tRNA(Asn) + L-glutamine + ATP + H2O = L-asparaginyl-tRNA(Asn) + L-glutamate + ADP + phosphate + 2 H(+)</text>
        <dbReference type="Rhea" id="RHEA:14513"/>
        <dbReference type="Rhea" id="RHEA-COMP:9674"/>
        <dbReference type="Rhea" id="RHEA-COMP:9677"/>
        <dbReference type="ChEBI" id="CHEBI:15377"/>
        <dbReference type="ChEBI" id="CHEBI:15378"/>
        <dbReference type="ChEBI" id="CHEBI:29985"/>
        <dbReference type="ChEBI" id="CHEBI:30616"/>
        <dbReference type="ChEBI" id="CHEBI:43474"/>
        <dbReference type="ChEBI" id="CHEBI:58359"/>
        <dbReference type="ChEBI" id="CHEBI:78515"/>
        <dbReference type="ChEBI" id="CHEBI:78516"/>
        <dbReference type="ChEBI" id="CHEBI:456216"/>
    </reaction>
</comment>
<keyword evidence="3" id="KW-1133">Transmembrane helix</keyword>
<feature type="compositionally biased region" description="Low complexity" evidence="2">
    <location>
        <begin position="284"/>
        <end position="297"/>
    </location>
</feature>
<comment type="subunit">
    <text evidence="1">Heterotrimer of A, B and C subunits.</text>
</comment>
<dbReference type="SUPFAM" id="SSF141000">
    <property type="entry name" value="Glu-tRNAGln amidotransferase C subunit"/>
    <property type="match status" value="1"/>
</dbReference>
<name>A0ABM8H8U0_9MICO</name>
<keyword evidence="3" id="KW-0812">Transmembrane</keyword>
<evidence type="ECO:0000313" key="5">
    <source>
        <dbReference type="Proteomes" id="UP001321421"/>
    </source>
</evidence>
<feature type="transmembrane region" description="Helical" evidence="3">
    <location>
        <begin position="64"/>
        <end position="91"/>
    </location>
</feature>
<keyword evidence="1" id="KW-0547">Nucleotide-binding</keyword>
<proteinExistence type="inferred from homology"/>
<dbReference type="Proteomes" id="UP001321421">
    <property type="component" value="Chromosome"/>
</dbReference>
<protein>
    <recommendedName>
        <fullName evidence="1">Aspartyl/glutamyl-tRNA(Asn/Gln) amidotransferase subunit C</fullName>
        <shortName evidence="1">Asp/Glu-ADT subunit C</shortName>
        <ecNumber evidence="1">6.3.5.-</ecNumber>
    </recommendedName>
</protein>
<dbReference type="InterPro" id="IPR003837">
    <property type="entry name" value="GatC"/>
</dbReference>
<evidence type="ECO:0000256" key="3">
    <source>
        <dbReference type="SAM" id="Phobius"/>
    </source>
</evidence>
<keyword evidence="1" id="KW-0436">Ligase</keyword>
<comment type="catalytic activity">
    <reaction evidence="1">
        <text>L-glutamyl-tRNA(Gln) + L-glutamine + ATP + H2O = L-glutaminyl-tRNA(Gln) + L-glutamate + ADP + phosphate + H(+)</text>
        <dbReference type="Rhea" id="RHEA:17521"/>
        <dbReference type="Rhea" id="RHEA-COMP:9681"/>
        <dbReference type="Rhea" id="RHEA-COMP:9684"/>
        <dbReference type="ChEBI" id="CHEBI:15377"/>
        <dbReference type="ChEBI" id="CHEBI:15378"/>
        <dbReference type="ChEBI" id="CHEBI:29985"/>
        <dbReference type="ChEBI" id="CHEBI:30616"/>
        <dbReference type="ChEBI" id="CHEBI:43474"/>
        <dbReference type="ChEBI" id="CHEBI:58359"/>
        <dbReference type="ChEBI" id="CHEBI:78520"/>
        <dbReference type="ChEBI" id="CHEBI:78521"/>
        <dbReference type="ChEBI" id="CHEBI:456216"/>
    </reaction>
</comment>
<keyword evidence="1" id="KW-0067">ATP-binding</keyword>
<reference evidence="5" key="1">
    <citation type="journal article" date="2019" name="Int. J. Syst. Evol. Microbiol.">
        <title>The Global Catalogue of Microorganisms (GCM) 10K type strain sequencing project: providing services to taxonomists for standard genome sequencing and annotation.</title>
        <authorList>
            <consortium name="The Broad Institute Genomics Platform"/>
            <consortium name="The Broad Institute Genome Sequencing Center for Infectious Disease"/>
            <person name="Wu L."/>
            <person name="Ma J."/>
        </authorList>
    </citation>
    <scope>NUCLEOTIDE SEQUENCE [LARGE SCALE GENOMIC DNA]</scope>
    <source>
        <strain evidence="5">NBRC 110608</strain>
    </source>
</reference>
<dbReference type="PANTHER" id="PTHR15004:SF0">
    <property type="entry name" value="GLUTAMYL-TRNA(GLN) AMIDOTRANSFERASE SUBUNIT C, MITOCHONDRIAL"/>
    <property type="match status" value="1"/>
</dbReference>
<dbReference type="Pfam" id="PF02686">
    <property type="entry name" value="GatC"/>
    <property type="match status" value="1"/>
</dbReference>
<dbReference type="Gene3D" id="1.10.20.60">
    <property type="entry name" value="Glu-tRNAGln amidotransferase C subunit, N-terminal domain"/>
    <property type="match status" value="1"/>
</dbReference>
<feature type="compositionally biased region" description="Pro residues" evidence="2">
    <location>
        <begin position="18"/>
        <end position="27"/>
    </location>
</feature>
<feature type="region of interest" description="Disordered" evidence="2">
    <location>
        <begin position="1"/>
        <end position="46"/>
    </location>
</feature>
<dbReference type="EC" id="6.3.5.-" evidence="1"/>
<organism evidence="4 5">
    <name type="scientific">Barrientosiimonas endolithica</name>
    <dbReference type="NCBI Taxonomy" id="1535208"/>
    <lineage>
        <taxon>Bacteria</taxon>
        <taxon>Bacillati</taxon>
        <taxon>Actinomycetota</taxon>
        <taxon>Actinomycetes</taxon>
        <taxon>Micrococcales</taxon>
        <taxon>Dermacoccaceae</taxon>
        <taxon>Barrientosiimonas</taxon>
    </lineage>
</organism>
<dbReference type="NCBIfam" id="TIGR00135">
    <property type="entry name" value="gatC"/>
    <property type="match status" value="1"/>
</dbReference>
<feature type="region of interest" description="Disordered" evidence="2">
    <location>
        <begin position="271"/>
        <end position="297"/>
    </location>
</feature>
<feature type="region of interest" description="Disordered" evidence="2">
    <location>
        <begin position="175"/>
        <end position="211"/>
    </location>
</feature>
<keyword evidence="5" id="KW-1185">Reference proteome</keyword>
<evidence type="ECO:0000313" key="4">
    <source>
        <dbReference type="EMBL" id="BDZ57315.1"/>
    </source>
</evidence>